<protein>
    <recommendedName>
        <fullName evidence="4">Transcription factor CBF/NF-Y/archaeal histone domain-containing protein</fullName>
    </recommendedName>
</protein>
<gene>
    <name evidence="5" type="ORF">DRE_02843</name>
</gene>
<dbReference type="InterPro" id="IPR009072">
    <property type="entry name" value="Histone-fold"/>
</dbReference>
<keyword evidence="2" id="KW-0539">Nucleus</keyword>
<dbReference type="GO" id="GO:0046982">
    <property type="term" value="F:protein heterodimerization activity"/>
    <property type="evidence" value="ECO:0007669"/>
    <property type="project" value="InterPro"/>
</dbReference>
<dbReference type="PANTHER" id="PTHR10252:SF54">
    <property type="entry name" value="CHROMATIN ACCESSIBILITY COMPLEX PROTEIN 1"/>
    <property type="match status" value="1"/>
</dbReference>
<sequence length="196" mass="21379">MPYNTNPIPRKEKPEWDGTSYLPLARVRKIIKLDPDIDACTPAAAFLIAVAAESFIWDFSETAHRMTKIEKKPRKNLQYKDLANAVARFDNLEFMTDVVPRTVTFAKALQQKRDVGAGKTKKKTTGEQGNGEGTSAAKDGDLANTSGQEENSSDAGSPSETTRLKNLHLSNQTGGSGDKKAKTSSSMDQDGDLVMQ</sequence>
<comment type="subcellular location">
    <subcellularLocation>
        <location evidence="1">Nucleus</location>
    </subcellularLocation>
</comment>
<evidence type="ECO:0000256" key="1">
    <source>
        <dbReference type="ARBA" id="ARBA00004123"/>
    </source>
</evidence>
<feature type="compositionally biased region" description="Polar residues" evidence="3">
    <location>
        <begin position="143"/>
        <end position="161"/>
    </location>
</feature>
<proteinExistence type="predicted"/>
<dbReference type="GO" id="GO:0006261">
    <property type="term" value="P:DNA-templated DNA replication"/>
    <property type="evidence" value="ECO:0007669"/>
    <property type="project" value="TreeGrafter"/>
</dbReference>
<dbReference type="SUPFAM" id="SSF47113">
    <property type="entry name" value="Histone-fold"/>
    <property type="match status" value="1"/>
</dbReference>
<dbReference type="HOGENOM" id="CLU_045277_7_2_1"/>
<evidence type="ECO:0000259" key="4">
    <source>
        <dbReference type="Pfam" id="PF00808"/>
    </source>
</evidence>
<dbReference type="AlphaFoldDB" id="W7HUV8"/>
<name>W7HUV8_9PEZI</name>
<evidence type="ECO:0000256" key="3">
    <source>
        <dbReference type="SAM" id="MobiDB-lite"/>
    </source>
</evidence>
<dbReference type="GO" id="GO:0008623">
    <property type="term" value="C:CHRAC"/>
    <property type="evidence" value="ECO:0007669"/>
    <property type="project" value="TreeGrafter"/>
</dbReference>
<dbReference type="Gene3D" id="1.10.20.10">
    <property type="entry name" value="Histone, subunit A"/>
    <property type="match status" value="1"/>
</dbReference>
<dbReference type="EMBL" id="KI966407">
    <property type="protein sequence ID" value="EWC47961.1"/>
    <property type="molecule type" value="Genomic_DNA"/>
</dbReference>
<feature type="region of interest" description="Disordered" evidence="3">
    <location>
        <begin position="113"/>
        <end position="196"/>
    </location>
</feature>
<evidence type="ECO:0000313" key="5">
    <source>
        <dbReference type="EMBL" id="EWC47961.1"/>
    </source>
</evidence>
<dbReference type="Proteomes" id="UP000024837">
    <property type="component" value="Unassembled WGS sequence"/>
</dbReference>
<organism evidence="5 6">
    <name type="scientific">Drechslerella stenobrocha 248</name>
    <dbReference type="NCBI Taxonomy" id="1043628"/>
    <lineage>
        <taxon>Eukaryota</taxon>
        <taxon>Fungi</taxon>
        <taxon>Dikarya</taxon>
        <taxon>Ascomycota</taxon>
        <taxon>Pezizomycotina</taxon>
        <taxon>Orbiliomycetes</taxon>
        <taxon>Orbiliales</taxon>
        <taxon>Orbiliaceae</taxon>
        <taxon>Drechslerella</taxon>
    </lineage>
</organism>
<evidence type="ECO:0000313" key="6">
    <source>
        <dbReference type="Proteomes" id="UP000024837"/>
    </source>
</evidence>
<evidence type="ECO:0000256" key="2">
    <source>
        <dbReference type="ARBA" id="ARBA00023242"/>
    </source>
</evidence>
<dbReference type="CDD" id="cd23645">
    <property type="entry name" value="HFD_Dpb3-like"/>
    <property type="match status" value="1"/>
</dbReference>
<dbReference type="Pfam" id="PF00808">
    <property type="entry name" value="CBFD_NFYB_HMF"/>
    <property type="match status" value="1"/>
</dbReference>
<accession>W7HUV8</accession>
<dbReference type="InterPro" id="IPR050568">
    <property type="entry name" value="Transcr_DNA_Rep_Reg"/>
</dbReference>
<dbReference type="PANTHER" id="PTHR10252">
    <property type="entry name" value="HISTONE-LIKE TRANSCRIPTION FACTOR CCAAT-RELATED"/>
    <property type="match status" value="1"/>
</dbReference>
<dbReference type="OrthoDB" id="636685at2759"/>
<keyword evidence="6" id="KW-1185">Reference proteome</keyword>
<dbReference type="InterPro" id="IPR003958">
    <property type="entry name" value="CBFA_NFYB_domain"/>
</dbReference>
<feature type="domain" description="Transcription factor CBF/NF-Y/archaeal histone" evidence="4">
    <location>
        <begin position="22"/>
        <end position="86"/>
    </location>
</feature>
<reference evidence="5 6" key="1">
    <citation type="submission" date="2013-05" db="EMBL/GenBank/DDBJ databases">
        <title>Drechslerella stenobrocha genome reveals carnivorous origination and mechanical trapping mechanism of predatory fungi.</title>
        <authorList>
            <person name="Liu X."/>
            <person name="Zhang W."/>
            <person name="Liu K."/>
        </authorList>
    </citation>
    <scope>NUCLEOTIDE SEQUENCE [LARGE SCALE GENOMIC DNA]</scope>
    <source>
        <strain evidence="5 6">248</strain>
    </source>
</reference>